<accession>A0ACC2TCZ3</accession>
<reference evidence="1" key="1">
    <citation type="submission" date="2022-04" db="EMBL/GenBank/DDBJ databases">
        <title>Genome of the entomopathogenic fungus Entomophthora muscae.</title>
        <authorList>
            <person name="Elya C."/>
            <person name="Lovett B.R."/>
            <person name="Lee E."/>
            <person name="Macias A.M."/>
            <person name="Hajek A.E."/>
            <person name="De Bivort B.L."/>
            <person name="Kasson M.T."/>
            <person name="De Fine Licht H.H."/>
            <person name="Stajich J.E."/>
        </authorList>
    </citation>
    <scope>NUCLEOTIDE SEQUENCE</scope>
    <source>
        <strain evidence="1">Berkeley</strain>
    </source>
</reference>
<protein>
    <submittedName>
        <fullName evidence="1">Uncharacterized protein</fullName>
    </submittedName>
</protein>
<gene>
    <name evidence="1" type="ORF">DSO57_1026139</name>
</gene>
<organism evidence="1 2">
    <name type="scientific">Entomophthora muscae</name>
    <dbReference type="NCBI Taxonomy" id="34485"/>
    <lineage>
        <taxon>Eukaryota</taxon>
        <taxon>Fungi</taxon>
        <taxon>Fungi incertae sedis</taxon>
        <taxon>Zoopagomycota</taxon>
        <taxon>Entomophthoromycotina</taxon>
        <taxon>Entomophthoromycetes</taxon>
        <taxon>Entomophthorales</taxon>
        <taxon>Entomophthoraceae</taxon>
        <taxon>Entomophthora</taxon>
    </lineage>
</organism>
<evidence type="ECO:0000313" key="1">
    <source>
        <dbReference type="EMBL" id="KAJ9072564.1"/>
    </source>
</evidence>
<proteinExistence type="predicted"/>
<name>A0ACC2TCZ3_9FUNG</name>
<dbReference type="Proteomes" id="UP001165960">
    <property type="component" value="Unassembled WGS sequence"/>
</dbReference>
<sequence>MDLFFQFFVVPKFDKAKVLCEATAVDFEYQQANRWSLFAFDQAVFAGLNSTHKAARFFIGTNLVPTNVGLLFNNLGTNVIADLKKDKNKITIAFVINPIPYSCYQTALKFLDDFFTTTEKGYFNDIIATMGLATHLDYKVRMQNRMLQLLFRFHAVKNSYTAATELMHILFAYLNAIKTQGITQE</sequence>
<keyword evidence="2" id="KW-1185">Reference proteome</keyword>
<comment type="caution">
    <text evidence="1">The sequence shown here is derived from an EMBL/GenBank/DDBJ whole genome shotgun (WGS) entry which is preliminary data.</text>
</comment>
<dbReference type="EMBL" id="QTSX02002991">
    <property type="protein sequence ID" value="KAJ9072564.1"/>
    <property type="molecule type" value="Genomic_DNA"/>
</dbReference>
<evidence type="ECO:0000313" key="2">
    <source>
        <dbReference type="Proteomes" id="UP001165960"/>
    </source>
</evidence>